<name>A0AAV2NQF8_9HYME</name>
<protein>
    <recommendedName>
        <fullName evidence="7">Cyclin-dependent kinase 2-associated protein 2</fullName>
    </recommendedName>
</protein>
<dbReference type="Pfam" id="PF09806">
    <property type="entry name" value="CDK2AP"/>
    <property type="match status" value="1"/>
</dbReference>
<keyword evidence="4" id="KW-0539">Nucleus</keyword>
<reference evidence="5" key="1">
    <citation type="submission" date="2024-04" db="EMBL/GenBank/DDBJ databases">
        <authorList>
            <consortium name="Molecular Ecology Group"/>
        </authorList>
    </citation>
    <scope>NUCLEOTIDE SEQUENCE</scope>
</reference>
<gene>
    <name evidence="5" type="ORF">LPLAT_LOCUS8425</name>
</gene>
<dbReference type="GO" id="GO:0005634">
    <property type="term" value="C:nucleus"/>
    <property type="evidence" value="ECO:0007669"/>
    <property type="project" value="UniProtKB-SubCell"/>
</dbReference>
<sequence>MSETGEERAVRLFTAAEIMKNARAKETEEQAALRRMQEAQRMARHRAKKKRCLDENLAREISKIAELSKLPPPDPATIAQMSEMNMNKISAELKQMMERGKDMAKRYEMEKMAEYAKTTEYMKMQEIAKMSEMVKLSEMAKYNDINKINEMISEMAKEIAKMNEKTKMNEMMKMQTSMQNDITKMSPEYSKMASEMAKLTELAKLNEITITKLNDPPTLSKMPEIQPPPPPPRIPEPVITVPNPRNLQNVQTVQVAQASPSSMINFPTVPGQNNYGKLLMIIEELGRDIRLSYAGSRSAAERLKNGIQQARVAVRDCLLETQHNAQQ</sequence>
<evidence type="ECO:0008006" key="7">
    <source>
        <dbReference type="Google" id="ProtNLM"/>
    </source>
</evidence>
<dbReference type="Gene3D" id="6.10.140.1300">
    <property type="match status" value="1"/>
</dbReference>
<evidence type="ECO:0000256" key="4">
    <source>
        <dbReference type="ARBA" id="ARBA00023242"/>
    </source>
</evidence>
<evidence type="ECO:0000313" key="5">
    <source>
        <dbReference type="EMBL" id="CAL1682508.1"/>
    </source>
</evidence>
<dbReference type="PANTHER" id="PTHR22607">
    <property type="entry name" value="DELETED IN ORAL CANCER 1/CDK2-ASSOCIATED PROTEIN 1"/>
    <property type="match status" value="1"/>
</dbReference>
<evidence type="ECO:0000256" key="1">
    <source>
        <dbReference type="ARBA" id="ARBA00004123"/>
    </source>
</evidence>
<comment type="subcellular location">
    <subcellularLocation>
        <location evidence="1">Nucleus</location>
    </subcellularLocation>
</comment>
<dbReference type="InterPro" id="IPR017266">
    <property type="entry name" value="DOC_1/2"/>
</dbReference>
<organism evidence="5 6">
    <name type="scientific">Lasius platythorax</name>
    <dbReference type="NCBI Taxonomy" id="488582"/>
    <lineage>
        <taxon>Eukaryota</taxon>
        <taxon>Metazoa</taxon>
        <taxon>Ecdysozoa</taxon>
        <taxon>Arthropoda</taxon>
        <taxon>Hexapoda</taxon>
        <taxon>Insecta</taxon>
        <taxon>Pterygota</taxon>
        <taxon>Neoptera</taxon>
        <taxon>Endopterygota</taxon>
        <taxon>Hymenoptera</taxon>
        <taxon>Apocrita</taxon>
        <taxon>Aculeata</taxon>
        <taxon>Formicoidea</taxon>
        <taxon>Formicidae</taxon>
        <taxon>Formicinae</taxon>
        <taxon>Lasius</taxon>
        <taxon>Lasius</taxon>
    </lineage>
</organism>
<keyword evidence="3" id="KW-0597">Phosphoprotein</keyword>
<dbReference type="GO" id="GO:0005737">
    <property type="term" value="C:cytoplasm"/>
    <property type="evidence" value="ECO:0007669"/>
    <property type="project" value="TreeGrafter"/>
</dbReference>
<dbReference type="AlphaFoldDB" id="A0AAV2NQF8"/>
<proteinExistence type="inferred from homology"/>
<dbReference type="EMBL" id="OZ034827">
    <property type="protein sequence ID" value="CAL1682508.1"/>
    <property type="molecule type" value="Genomic_DNA"/>
</dbReference>
<dbReference type="Proteomes" id="UP001497644">
    <property type="component" value="Chromosome 4"/>
</dbReference>
<dbReference type="PANTHER" id="PTHR22607:SF3">
    <property type="entry name" value="CDK2-ASSOCIATED PROTEIN 1, ISOFORM B"/>
    <property type="match status" value="1"/>
</dbReference>
<evidence type="ECO:0000256" key="3">
    <source>
        <dbReference type="ARBA" id="ARBA00022553"/>
    </source>
</evidence>
<accession>A0AAV2NQF8</accession>
<keyword evidence="6" id="KW-1185">Reference proteome</keyword>
<evidence type="ECO:0000256" key="2">
    <source>
        <dbReference type="ARBA" id="ARBA00008485"/>
    </source>
</evidence>
<evidence type="ECO:0000313" key="6">
    <source>
        <dbReference type="Proteomes" id="UP001497644"/>
    </source>
</evidence>
<comment type="similarity">
    <text evidence="2">Belongs to the CDK2AP family.</text>
</comment>